<dbReference type="RefSeq" id="WP_357400395.1">
    <property type="nucleotide sequence ID" value="NZ_JBEYCD010000001.1"/>
</dbReference>
<comment type="caution">
    <text evidence="4">The sequence shown here is derived from an EMBL/GenBank/DDBJ whole genome shotgun (WGS) entry which is preliminary data.</text>
</comment>
<dbReference type="PRINTS" id="PR00038">
    <property type="entry name" value="HTHLUXR"/>
</dbReference>
<dbReference type="Pfam" id="PF00196">
    <property type="entry name" value="GerE"/>
    <property type="match status" value="1"/>
</dbReference>
<dbReference type="Gene3D" id="1.10.10.10">
    <property type="entry name" value="Winged helix-like DNA-binding domain superfamily/Winged helix DNA-binding domain"/>
    <property type="match status" value="1"/>
</dbReference>
<dbReference type="PROSITE" id="PS00622">
    <property type="entry name" value="HTH_LUXR_1"/>
    <property type="match status" value="1"/>
</dbReference>
<dbReference type="InterPro" id="IPR000792">
    <property type="entry name" value="Tscrpt_reg_LuxR_C"/>
</dbReference>
<dbReference type="InterPro" id="IPR011990">
    <property type="entry name" value="TPR-like_helical_dom_sf"/>
</dbReference>
<dbReference type="InterPro" id="IPR036388">
    <property type="entry name" value="WH-like_DNA-bd_sf"/>
</dbReference>
<evidence type="ECO:0000256" key="1">
    <source>
        <dbReference type="ARBA" id="ARBA00022741"/>
    </source>
</evidence>
<evidence type="ECO:0000256" key="2">
    <source>
        <dbReference type="ARBA" id="ARBA00022840"/>
    </source>
</evidence>
<dbReference type="InterPro" id="IPR016032">
    <property type="entry name" value="Sig_transdc_resp-reg_C-effctor"/>
</dbReference>
<keyword evidence="5" id="KW-1185">Reference proteome</keyword>
<dbReference type="SUPFAM" id="SSF48452">
    <property type="entry name" value="TPR-like"/>
    <property type="match status" value="2"/>
</dbReference>
<dbReference type="InterPro" id="IPR027417">
    <property type="entry name" value="P-loop_NTPase"/>
</dbReference>
<dbReference type="SUPFAM" id="SSF52540">
    <property type="entry name" value="P-loop containing nucleoside triphosphate hydrolases"/>
    <property type="match status" value="1"/>
</dbReference>
<dbReference type="Proteomes" id="UP001611415">
    <property type="component" value="Unassembled WGS sequence"/>
</dbReference>
<name>A0ABW7X632_9NOCA</name>
<dbReference type="Pfam" id="PF13191">
    <property type="entry name" value="AAA_16"/>
    <property type="match status" value="1"/>
</dbReference>
<gene>
    <name evidence="4" type="ORF">ACH49W_24655</name>
</gene>
<keyword evidence="1" id="KW-0547">Nucleotide-binding</keyword>
<dbReference type="CDD" id="cd06170">
    <property type="entry name" value="LuxR_C_like"/>
    <property type="match status" value="1"/>
</dbReference>
<dbReference type="SUPFAM" id="SSF46894">
    <property type="entry name" value="C-terminal effector domain of the bipartite response regulators"/>
    <property type="match status" value="1"/>
</dbReference>
<dbReference type="EMBL" id="JBIRYO010000017">
    <property type="protein sequence ID" value="MFI2476585.1"/>
    <property type="molecule type" value="Genomic_DNA"/>
</dbReference>
<reference evidence="4 5" key="1">
    <citation type="submission" date="2024-10" db="EMBL/GenBank/DDBJ databases">
        <title>The Natural Products Discovery Center: Release of the First 8490 Sequenced Strains for Exploring Actinobacteria Biosynthetic Diversity.</title>
        <authorList>
            <person name="Kalkreuter E."/>
            <person name="Kautsar S.A."/>
            <person name="Yang D."/>
            <person name="Bader C.D."/>
            <person name="Teijaro C.N."/>
            <person name="Fluegel L."/>
            <person name="Davis C.M."/>
            <person name="Simpson J.R."/>
            <person name="Lauterbach L."/>
            <person name="Steele A.D."/>
            <person name="Gui C."/>
            <person name="Meng S."/>
            <person name="Li G."/>
            <person name="Viehrig K."/>
            <person name="Ye F."/>
            <person name="Su P."/>
            <person name="Kiefer A.F."/>
            <person name="Nichols A."/>
            <person name="Cepeda A.J."/>
            <person name="Yan W."/>
            <person name="Fan B."/>
            <person name="Jiang Y."/>
            <person name="Adhikari A."/>
            <person name="Zheng C.-J."/>
            <person name="Schuster L."/>
            <person name="Cowan T.M."/>
            <person name="Smanski M.J."/>
            <person name="Chevrette M.G."/>
            <person name="De Carvalho L.P.S."/>
            <person name="Shen B."/>
        </authorList>
    </citation>
    <scope>NUCLEOTIDE SEQUENCE [LARGE SCALE GENOMIC DNA]</scope>
    <source>
        <strain evidence="4 5">NPDC019275</strain>
    </source>
</reference>
<sequence length="902" mass="95863">MVERAFVGRRAQLAALEEALESPDGPWVLLVEGQAGIGKSRLLAALAPAAVRCGLRVLAVTATEDEQPQPLHVIHDVLERLADAGADVSEEPTDGDRPPIGSALRRHLAATSTLLVVDDAHWADAESVRALVYLVRNRPAPSFRLLLSYRSGQCPAALTRVLTATHAATRSVRVPPFSEDDVAALLPEATAARRARLLTVSRGNPLYLLLLADLPDREVQRAIDGEDPAEGDYPGLDRTLRAELAQLPHRERLLAQAAALCGANADLEILCVTAELPLDEVTAALDELSRRGLVHVAGSSVAFGHPLIRTAAYRLAGAGWRAAAHRRAAALLRRRGAALPALARHLELGLLGTDPIAAAELKDAATEVLPSAPGTSARWIAAAMRAAPGGRPEAAEDRLLLGRALLLSGAGARAREALEPLIASPGAYRLEALLLSARCERMLGRVHLARALLAAAAELPLLPGDGPVQLELAILEMQDHQDAEGRARLDALFASEAVADPAVRAAATALRCLGAVADLRIEAGRAEFDRADLEFDRLDDGGLREVVHVLPALGWSAYFLDTQASGLAHLDRAVLVSRRFGRSYALAELHTVRAYCLMKLGRVGEALAAAEDADDLARQFGYSDLVPFAGALALRALQLTAPREDVLRQWEAVSNLPRPVMRWWRQVVESTLYEVGARLGVLNPGVEAPVGERPGPMMPTQLARYANLLLAQGDHQAAQELVSRAEGAGAHLGLPSQLAAASLARAEYCFATEDLDSAEAAATTAGARFDLADMPVDSARAMLLAAQIAGRRGDFALATRRLAGARETFAAAGATQLVTAATTLQRRLAGGRAPGGPATLTPREREVAELAARGHPNKEIAHRLYLSPRTVEDHLSRILRKLDLTGRAGIAHKLGELEPPGA</sequence>
<dbReference type="PANTHER" id="PTHR16305">
    <property type="entry name" value="TESTICULAR SOLUBLE ADENYLYL CYCLASE"/>
    <property type="match status" value="1"/>
</dbReference>
<dbReference type="PANTHER" id="PTHR16305:SF35">
    <property type="entry name" value="TRANSCRIPTIONAL ACTIVATOR DOMAIN"/>
    <property type="match status" value="1"/>
</dbReference>
<proteinExistence type="predicted"/>
<protein>
    <submittedName>
        <fullName evidence="4">AAA family ATPase</fullName>
    </submittedName>
</protein>
<organism evidence="4 5">
    <name type="scientific">Nocardia xishanensis</name>
    <dbReference type="NCBI Taxonomy" id="238964"/>
    <lineage>
        <taxon>Bacteria</taxon>
        <taxon>Bacillati</taxon>
        <taxon>Actinomycetota</taxon>
        <taxon>Actinomycetes</taxon>
        <taxon>Mycobacteriales</taxon>
        <taxon>Nocardiaceae</taxon>
        <taxon>Nocardia</taxon>
    </lineage>
</organism>
<dbReference type="SMART" id="SM00421">
    <property type="entry name" value="HTH_LUXR"/>
    <property type="match status" value="1"/>
</dbReference>
<feature type="domain" description="HTH luxR-type" evidence="3">
    <location>
        <begin position="833"/>
        <end position="898"/>
    </location>
</feature>
<evidence type="ECO:0000313" key="5">
    <source>
        <dbReference type="Proteomes" id="UP001611415"/>
    </source>
</evidence>
<accession>A0ABW7X632</accession>
<keyword evidence="2" id="KW-0067">ATP-binding</keyword>
<evidence type="ECO:0000259" key="3">
    <source>
        <dbReference type="PROSITE" id="PS50043"/>
    </source>
</evidence>
<dbReference type="Gene3D" id="3.40.50.300">
    <property type="entry name" value="P-loop containing nucleotide triphosphate hydrolases"/>
    <property type="match status" value="1"/>
</dbReference>
<dbReference type="InterPro" id="IPR041664">
    <property type="entry name" value="AAA_16"/>
</dbReference>
<evidence type="ECO:0000313" key="4">
    <source>
        <dbReference type="EMBL" id="MFI2476585.1"/>
    </source>
</evidence>
<dbReference type="PROSITE" id="PS50043">
    <property type="entry name" value="HTH_LUXR_2"/>
    <property type="match status" value="1"/>
</dbReference>